<feature type="signal peptide" evidence="1">
    <location>
        <begin position="1"/>
        <end position="20"/>
    </location>
</feature>
<gene>
    <name evidence="2" type="ORF">BN1209_1221</name>
</gene>
<accession>A0A0B7IVE0</accession>
<dbReference type="AlphaFoldDB" id="A0A0B7IVE0"/>
<proteinExistence type="predicted"/>
<keyword evidence="1" id="KW-0732">Signal</keyword>
<evidence type="ECO:0008006" key="4">
    <source>
        <dbReference type="Google" id="ProtNLM"/>
    </source>
</evidence>
<keyword evidence="3" id="KW-1185">Reference proteome</keyword>
<dbReference type="HOGENOM" id="CLU_052036_0_0_4"/>
<evidence type="ECO:0000313" key="3">
    <source>
        <dbReference type="Proteomes" id="UP000056322"/>
    </source>
</evidence>
<dbReference type="RefSeq" id="WP_197539007.1">
    <property type="nucleotide sequence ID" value="NZ_LN794158.1"/>
</dbReference>
<dbReference type="STRING" id="1581680.BN1209_1221"/>
<reference evidence="3" key="1">
    <citation type="submission" date="2014-12" db="EMBL/GenBank/DDBJ databases">
        <authorList>
            <person name="Salcher M.M."/>
        </authorList>
    </citation>
    <scope>NUCLEOTIDE SEQUENCE [LARGE SCALE GENOMIC DNA]</scope>
    <source>
        <strain evidence="3">MMS-10A-171</strain>
    </source>
</reference>
<evidence type="ECO:0000256" key="1">
    <source>
        <dbReference type="SAM" id="SignalP"/>
    </source>
</evidence>
<organism evidence="2 3">
    <name type="scientific">Candidatus Methylopumilus turicensis</name>
    <dbReference type="NCBI Taxonomy" id="1581680"/>
    <lineage>
        <taxon>Bacteria</taxon>
        <taxon>Pseudomonadati</taxon>
        <taxon>Pseudomonadota</taxon>
        <taxon>Betaproteobacteria</taxon>
        <taxon>Nitrosomonadales</taxon>
        <taxon>Methylophilaceae</taxon>
        <taxon>Candidatus Methylopumilus</taxon>
    </lineage>
</organism>
<dbReference type="InterPro" id="IPR022265">
    <property type="entry name" value="CHP03790"/>
</dbReference>
<dbReference type="EMBL" id="LN794158">
    <property type="protein sequence ID" value="CEN56261.1"/>
    <property type="molecule type" value="Genomic_DNA"/>
</dbReference>
<evidence type="ECO:0000313" key="2">
    <source>
        <dbReference type="EMBL" id="CEN56261.1"/>
    </source>
</evidence>
<sequence>MIKFLIFLAITLSNLNLAQAADADVTPRNRASTLGPEQVALVINDADPSSVRAGDYYRIARGIPAENVVHVSIKNAPNRLSLAEFTSLQAEIEAQLNAKEQVILLAWTAPYAVECNSITSALTLGFDAKQCADTCGVGKSSPYFDSVSKKPFDDLRIRPAMLLPNDSFMRTKALIDRGVQSDAGVFRATAYYLTTSDTNRNSRAPFFPPTGLNIPRAGLAIINMRSDKLVGARDVMIYQTGLANVDGLETLGFLPGALADHLTSFGGDLAGKGQMSALRWLDAGATASYGTVSEPCNYWQKFPNPTVLLKWYVNGATAIEAYWKSVAWPAQGVFVGEPLAAPYGRL</sequence>
<dbReference type="NCBIfam" id="TIGR03790">
    <property type="entry name" value="TIGR03790 family protein"/>
    <property type="match status" value="1"/>
</dbReference>
<dbReference type="Proteomes" id="UP000056322">
    <property type="component" value="Chromosome 1"/>
</dbReference>
<dbReference type="KEGG" id="mbac:BN1209_1221"/>
<name>A0A0B7IVE0_9PROT</name>
<feature type="chain" id="PRO_5002130444" description="TIGR03790 family protein" evidence="1">
    <location>
        <begin position="21"/>
        <end position="346"/>
    </location>
</feature>
<protein>
    <recommendedName>
        <fullName evidence="4">TIGR03790 family protein</fullName>
    </recommendedName>
</protein>